<keyword evidence="1" id="KW-1185">Reference proteome</keyword>
<dbReference type="GeneID" id="136079830"/>
<dbReference type="Pfam" id="PF10253">
    <property type="entry name" value="PRCC"/>
    <property type="match status" value="1"/>
</dbReference>
<dbReference type="InterPro" id="IPR018800">
    <property type="entry name" value="PRCC"/>
</dbReference>
<name>A0ABM4BTL3_HYDVU</name>
<gene>
    <name evidence="2" type="primary">LOC136079830</name>
</gene>
<proteinExistence type="predicted"/>
<dbReference type="RefSeq" id="XP_065652506.1">
    <property type="nucleotide sequence ID" value="XM_065796434.1"/>
</dbReference>
<evidence type="ECO:0000313" key="1">
    <source>
        <dbReference type="Proteomes" id="UP001652625"/>
    </source>
</evidence>
<accession>A0ABM4BTL3</accession>
<reference evidence="2" key="1">
    <citation type="submission" date="2025-08" db="UniProtKB">
        <authorList>
            <consortium name="RefSeq"/>
        </authorList>
    </citation>
    <scope>IDENTIFICATION</scope>
</reference>
<dbReference type="Proteomes" id="UP001652625">
    <property type="component" value="Chromosome 04"/>
</dbReference>
<dbReference type="PANTHER" id="PTHR13621">
    <property type="entry name" value="PROLINE-RICH PROTEIN PRCC"/>
    <property type="match status" value="1"/>
</dbReference>
<dbReference type="PANTHER" id="PTHR13621:SF2">
    <property type="entry name" value="PROLINE-RICH PROTEIN PRCC"/>
    <property type="match status" value="1"/>
</dbReference>
<evidence type="ECO:0000313" key="2">
    <source>
        <dbReference type="RefSeq" id="XP_065652506.1"/>
    </source>
</evidence>
<sequence length="371" mass="41983">MQGNKDKSSLFAILTKPKHSVFVGENDNKVFQKQDNRQLVPHSLKKTLVSDKAQLSKLNNEKVDKSQAELSEDEEALDDCDFFSLGCNTSSIEEKYSFAVGLKNNLNSNGFNVTKDSHFQSASTVQQLHHSSSLKESCATFSETNNSQIPMIGNSYFSNLFSETNHSTNLIKSKSSNSIFSENLNKISSHVSSHQKQSYSDVTAPYHSAEFNSTSTLQNSNTKYVESHYIKSEPELFFAYGYQKTYDKPESISTVDPLDVCHRSNVDTRLDNDAIKAFVGGKRKYKNKDIIIIDVKVEDLQLSKGEYLKNLTQDSGYRSKVSKKDAPRKLEKKKHQITYLAYQAKEREHELRQACSISKATRHVTQSKYGF</sequence>
<organism evidence="1 2">
    <name type="scientific">Hydra vulgaris</name>
    <name type="common">Hydra</name>
    <name type="synonym">Hydra attenuata</name>
    <dbReference type="NCBI Taxonomy" id="6087"/>
    <lineage>
        <taxon>Eukaryota</taxon>
        <taxon>Metazoa</taxon>
        <taxon>Cnidaria</taxon>
        <taxon>Hydrozoa</taxon>
        <taxon>Hydroidolina</taxon>
        <taxon>Anthoathecata</taxon>
        <taxon>Aplanulata</taxon>
        <taxon>Hydridae</taxon>
        <taxon>Hydra</taxon>
    </lineage>
</organism>
<protein>
    <submittedName>
        <fullName evidence="2">Uncharacterized protein LOC136079830 isoform X1</fullName>
    </submittedName>
</protein>